<sequence length="291" mass="30878">MSHITTEIARQPSAWRRAALAAAGCGQLPRPGERVAVVGCGTSLYMAMAYADLRESAGLGETDAFPASEFPAGRRYDRYVVISRSGTTTEILTFLRGRTDAPTLALTAVPTMPIADHADSVLDLGFADEQSVVQTLFASTALTALRAHLGEGVAALADAADAALAEAIDPTWVEAEQFTFLGRGWALGVAQEAALKLREAANCWTEAYPTMEYRHGPISIAAPGRVVWHLGPGGEDLRAEVEATGATFVNHGDDPQVDLVRIQRLAVAVAGRRGLDPDHPRHLSRAVLLGS</sequence>
<dbReference type="PANTHER" id="PTHR10937">
    <property type="entry name" value="GLUCOSAMINE--FRUCTOSE-6-PHOSPHATE AMINOTRANSFERASE, ISOMERIZING"/>
    <property type="match status" value="1"/>
</dbReference>
<reference evidence="3 4" key="1">
    <citation type="journal article" date="2019" name="Int. J. Syst. Evol. Microbiol.">
        <title>The Global Catalogue of Microorganisms (GCM) 10K type strain sequencing project: providing services to taxonomists for standard genome sequencing and annotation.</title>
        <authorList>
            <consortium name="The Broad Institute Genomics Platform"/>
            <consortium name="The Broad Institute Genome Sequencing Center for Infectious Disease"/>
            <person name="Wu L."/>
            <person name="Ma J."/>
        </authorList>
    </citation>
    <scope>NUCLEOTIDE SEQUENCE [LARGE SCALE GENOMIC DNA]</scope>
    <source>
        <strain evidence="3 4">JCM 15309</strain>
    </source>
</reference>
<protein>
    <submittedName>
        <fullName evidence="3">SIS domain-containing protein</fullName>
    </submittedName>
</protein>
<dbReference type="SUPFAM" id="SSF53697">
    <property type="entry name" value="SIS domain"/>
    <property type="match status" value="1"/>
</dbReference>
<dbReference type="PROSITE" id="PS51464">
    <property type="entry name" value="SIS"/>
    <property type="match status" value="1"/>
</dbReference>
<dbReference type="InterPro" id="IPR035490">
    <property type="entry name" value="GlmS/FrlB_SIS"/>
</dbReference>
<keyword evidence="4" id="KW-1185">Reference proteome</keyword>
<dbReference type="InterPro" id="IPR035466">
    <property type="entry name" value="GlmS/AgaS_SIS"/>
</dbReference>
<dbReference type="Gene3D" id="3.40.50.10490">
    <property type="entry name" value="Glucose-6-phosphate isomerase like protein, domain 1"/>
    <property type="match status" value="2"/>
</dbReference>
<dbReference type="InterPro" id="IPR046348">
    <property type="entry name" value="SIS_dom_sf"/>
</dbReference>
<organism evidence="3 4">
    <name type="scientific">Nocardioides panacihumi</name>
    <dbReference type="NCBI Taxonomy" id="400774"/>
    <lineage>
        <taxon>Bacteria</taxon>
        <taxon>Bacillati</taxon>
        <taxon>Actinomycetota</taxon>
        <taxon>Actinomycetes</taxon>
        <taxon>Propionibacteriales</taxon>
        <taxon>Nocardioidaceae</taxon>
        <taxon>Nocardioides</taxon>
    </lineage>
</organism>
<feature type="domain" description="SIS" evidence="2">
    <location>
        <begin position="25"/>
        <end position="170"/>
    </location>
</feature>
<dbReference type="EMBL" id="BAAAPB010000004">
    <property type="protein sequence ID" value="GAA1970898.1"/>
    <property type="molecule type" value="Genomic_DNA"/>
</dbReference>
<accession>A0ABN2RL56</accession>
<proteinExistence type="predicted"/>
<keyword evidence="1" id="KW-0677">Repeat</keyword>
<evidence type="ECO:0000313" key="3">
    <source>
        <dbReference type="EMBL" id="GAA1970898.1"/>
    </source>
</evidence>
<comment type="caution">
    <text evidence="3">The sequence shown here is derived from an EMBL/GenBank/DDBJ whole genome shotgun (WGS) entry which is preliminary data.</text>
</comment>
<dbReference type="InterPro" id="IPR001347">
    <property type="entry name" value="SIS_dom"/>
</dbReference>
<evidence type="ECO:0000313" key="4">
    <source>
        <dbReference type="Proteomes" id="UP001500571"/>
    </source>
</evidence>
<dbReference type="CDD" id="cd05008">
    <property type="entry name" value="SIS_GlmS_GlmD_1"/>
    <property type="match status" value="1"/>
</dbReference>
<evidence type="ECO:0000256" key="1">
    <source>
        <dbReference type="ARBA" id="ARBA00022737"/>
    </source>
</evidence>
<evidence type="ECO:0000259" key="2">
    <source>
        <dbReference type="PROSITE" id="PS51464"/>
    </source>
</evidence>
<dbReference type="Proteomes" id="UP001500571">
    <property type="component" value="Unassembled WGS sequence"/>
</dbReference>
<gene>
    <name evidence="3" type="ORF">GCM10009798_34590</name>
</gene>
<name>A0ABN2RL56_9ACTN</name>
<dbReference type="CDD" id="cd05009">
    <property type="entry name" value="SIS_GlmS_GlmD_2"/>
    <property type="match status" value="1"/>
</dbReference>
<dbReference type="RefSeq" id="WP_344046966.1">
    <property type="nucleotide sequence ID" value="NZ_BAAAPB010000004.1"/>
</dbReference>